<dbReference type="InterPro" id="IPR028082">
    <property type="entry name" value="Peripla_BP_I"/>
</dbReference>
<evidence type="ECO:0000256" key="14">
    <source>
        <dbReference type="ARBA" id="ARBA00023303"/>
    </source>
</evidence>
<evidence type="ECO:0000256" key="4">
    <source>
        <dbReference type="ARBA" id="ARBA00022475"/>
    </source>
</evidence>
<keyword evidence="6 19" id="KW-1133">Transmembrane helix</keyword>
<dbReference type="EMBL" id="CAKKLH010000286">
    <property type="protein sequence ID" value="CAH0108577.1"/>
    <property type="molecule type" value="Genomic_DNA"/>
</dbReference>
<comment type="similarity">
    <text evidence="2">Belongs to the glutamate-gated ion channel (TC 1.A.10.1) family.</text>
</comment>
<keyword evidence="8" id="KW-0406">Ion transport</keyword>
<name>A0A8J2RU92_9CRUS</name>
<dbReference type="GO" id="GO:0038023">
    <property type="term" value="F:signaling receptor activity"/>
    <property type="evidence" value="ECO:0007669"/>
    <property type="project" value="InterPro"/>
</dbReference>
<keyword evidence="12" id="KW-0628">Postsynaptic cell membrane</keyword>
<evidence type="ECO:0000256" key="6">
    <source>
        <dbReference type="ARBA" id="ARBA00022989"/>
    </source>
</evidence>
<feature type="site" description="Crucial to convey clamshell closure to channel opening" evidence="17">
    <location>
        <position position="647"/>
    </location>
</feature>
<dbReference type="InterPro" id="IPR015683">
    <property type="entry name" value="Ionotropic_Glu_rcpt"/>
</dbReference>
<evidence type="ECO:0000256" key="10">
    <source>
        <dbReference type="ARBA" id="ARBA00023170"/>
    </source>
</evidence>
<dbReference type="GO" id="GO:0045211">
    <property type="term" value="C:postsynaptic membrane"/>
    <property type="evidence" value="ECO:0007669"/>
    <property type="project" value="UniProtKB-SubCell"/>
</dbReference>
<keyword evidence="13" id="KW-1071">Ligand-gated ion channel</keyword>
<evidence type="ECO:0000256" key="9">
    <source>
        <dbReference type="ARBA" id="ARBA00023136"/>
    </source>
</evidence>
<keyword evidence="4" id="KW-1003">Cell membrane</keyword>
<evidence type="ECO:0000256" key="8">
    <source>
        <dbReference type="ARBA" id="ARBA00023065"/>
    </source>
</evidence>
<evidence type="ECO:0000256" key="12">
    <source>
        <dbReference type="ARBA" id="ARBA00023257"/>
    </source>
</evidence>
<evidence type="ECO:0000313" key="23">
    <source>
        <dbReference type="Proteomes" id="UP000789390"/>
    </source>
</evidence>
<dbReference type="FunFam" id="3.40.190.10:FF:000157">
    <property type="entry name" value="Glutamate receptor ionotropic, NMDA 2B"/>
    <property type="match status" value="1"/>
</dbReference>
<evidence type="ECO:0000256" key="18">
    <source>
        <dbReference type="PIRSR" id="PIRSR601508-3"/>
    </source>
</evidence>
<organism evidence="22 23">
    <name type="scientific">Daphnia galeata</name>
    <dbReference type="NCBI Taxonomy" id="27404"/>
    <lineage>
        <taxon>Eukaryota</taxon>
        <taxon>Metazoa</taxon>
        <taxon>Ecdysozoa</taxon>
        <taxon>Arthropoda</taxon>
        <taxon>Crustacea</taxon>
        <taxon>Branchiopoda</taxon>
        <taxon>Diplostraca</taxon>
        <taxon>Cladocera</taxon>
        <taxon>Anomopoda</taxon>
        <taxon>Daphniidae</taxon>
        <taxon>Daphnia</taxon>
    </lineage>
</organism>
<accession>A0A8J2RU92</accession>
<dbReference type="SUPFAM" id="SSF53822">
    <property type="entry name" value="Periplasmic binding protein-like I"/>
    <property type="match status" value="1"/>
</dbReference>
<dbReference type="SMART" id="SM00079">
    <property type="entry name" value="PBPe"/>
    <property type="match status" value="1"/>
</dbReference>
<evidence type="ECO:0000259" key="21">
    <source>
        <dbReference type="SMART" id="SM00918"/>
    </source>
</evidence>
<proteinExistence type="inferred from homology"/>
<feature type="domain" description="Ionotropic glutamate receptor C-terminal" evidence="20">
    <location>
        <begin position="414"/>
        <end position="814"/>
    </location>
</feature>
<evidence type="ECO:0000256" key="11">
    <source>
        <dbReference type="ARBA" id="ARBA00023180"/>
    </source>
</evidence>
<keyword evidence="23" id="KW-1185">Reference proteome</keyword>
<evidence type="ECO:0000256" key="15">
    <source>
        <dbReference type="ARBA" id="ARBA00034100"/>
    </source>
</evidence>
<evidence type="ECO:0000256" key="19">
    <source>
        <dbReference type="SAM" id="Phobius"/>
    </source>
</evidence>
<feature type="transmembrane region" description="Helical" evidence="19">
    <location>
        <begin position="618"/>
        <end position="639"/>
    </location>
</feature>
<evidence type="ECO:0000313" key="22">
    <source>
        <dbReference type="EMBL" id="CAH0108577.1"/>
    </source>
</evidence>
<feature type="domain" description="Ionotropic glutamate receptor L-glutamate and glycine-binding" evidence="21">
    <location>
        <begin position="435"/>
        <end position="490"/>
    </location>
</feature>
<feature type="binding site" evidence="16">
    <location>
        <position position="501"/>
    </location>
    <ligand>
        <name>L-glutamate</name>
        <dbReference type="ChEBI" id="CHEBI:29985"/>
    </ligand>
</feature>
<dbReference type="Gene3D" id="3.40.190.10">
    <property type="entry name" value="Periplasmic binding protein-like II"/>
    <property type="match status" value="3"/>
</dbReference>
<dbReference type="InterPro" id="IPR001508">
    <property type="entry name" value="Iono_Glu_rcpt_met"/>
</dbReference>
<evidence type="ECO:0000256" key="17">
    <source>
        <dbReference type="PIRSR" id="PIRSR601508-2"/>
    </source>
</evidence>
<dbReference type="SMART" id="SM00918">
    <property type="entry name" value="Lig_chan-Glu_bd"/>
    <property type="match status" value="1"/>
</dbReference>
<keyword evidence="14" id="KW-0407">Ion channel</keyword>
<reference evidence="22" key="1">
    <citation type="submission" date="2021-11" db="EMBL/GenBank/DDBJ databases">
        <authorList>
            <person name="Schell T."/>
        </authorList>
    </citation>
    <scope>NUCLEOTIDE SEQUENCE</scope>
    <source>
        <strain evidence="22">M5</strain>
    </source>
</reference>
<evidence type="ECO:0008006" key="24">
    <source>
        <dbReference type="Google" id="ProtNLM"/>
    </source>
</evidence>
<dbReference type="FunFam" id="3.40.190.10:FF:000155">
    <property type="entry name" value="Glutamate receptor ionotropic, NMDA 2B"/>
    <property type="match status" value="1"/>
</dbReference>
<dbReference type="GO" id="GO:0015276">
    <property type="term" value="F:ligand-gated monoatomic ion channel activity"/>
    <property type="evidence" value="ECO:0007669"/>
    <property type="project" value="InterPro"/>
</dbReference>
<keyword evidence="11" id="KW-0325">Glycoprotein</keyword>
<evidence type="ECO:0000256" key="2">
    <source>
        <dbReference type="ARBA" id="ARBA00008685"/>
    </source>
</evidence>
<keyword evidence="10" id="KW-0675">Receptor</keyword>
<evidence type="ECO:0000256" key="16">
    <source>
        <dbReference type="PIRSR" id="PIRSR601508-1"/>
    </source>
</evidence>
<feature type="transmembrane region" description="Helical" evidence="19">
    <location>
        <begin position="546"/>
        <end position="567"/>
    </location>
</feature>
<evidence type="ECO:0000256" key="5">
    <source>
        <dbReference type="ARBA" id="ARBA00022692"/>
    </source>
</evidence>
<keyword evidence="9 19" id="KW-0472">Membrane</keyword>
<dbReference type="Pfam" id="PF10613">
    <property type="entry name" value="Lig_chan-Glu_bd"/>
    <property type="match status" value="1"/>
</dbReference>
<protein>
    <recommendedName>
        <fullName evidence="24">Glutamate receptor ionotropic, NMDA 2B</fullName>
    </recommendedName>
</protein>
<dbReference type="Gene3D" id="3.40.50.2300">
    <property type="match status" value="2"/>
</dbReference>
<dbReference type="OrthoDB" id="5984008at2759"/>
<feature type="transmembrane region" description="Helical" evidence="19">
    <location>
        <begin position="20"/>
        <end position="40"/>
    </location>
</feature>
<dbReference type="PRINTS" id="PR00177">
    <property type="entry name" value="NMDARECEPTOR"/>
</dbReference>
<keyword evidence="7" id="KW-0770">Synapse</keyword>
<dbReference type="FunFam" id="1.10.287.70:FF:000199">
    <property type="entry name" value="Glutamate receptor ionotropic, NMDA 2B"/>
    <property type="match status" value="1"/>
</dbReference>
<sequence>MDWLIRFKWLINFERHSKFIINKTWVLLTFFFFLCYTAILDMVCETFLKRNVSAILFLSNTELYGRNIAAAQYFLQLTNYLRIPVVAWNADNSGLEKRSAGNNLVIQLAPSASHQANAMLSLLKRYSWKQFSIVTSTVAGYREFIQAVTEAAYKFESQSSYKFKILGTVLVNNNASNLGSLLGTEARILLLYSTRDEARSILKTAGQMGLTGDKYVWIVTQSVIGSTTESPPEFPVGMLGVHFETTDNQLTKSISTALKVFVNGVEGFHRESNASTLLNPKVSCEDSASTSSRWAQGEQLFKYLQNVRIEVDPGRPSLEFDADGTRSSVELKIVNLQPSNSGGSGRELLWRQIGHWQSWKKDGLDIQDIVWPGHSHVPPEDGPDKFHLKVAFLEEPPFISIVPPDPVSGRCPVSHGVPCHVGNHVPLNGEADPGPFPRNVTQCCSGFCIDLLEKFSDDLGFTYELIRVDDPKFGTHVNGRWNGLMGALANRRVDMVMTSLTVNAEREHVADFTIPFMETGIAILVAKRTGIISPTAFLEPFDTASWLLVGVVAIQVAALAIFLFEWLSPSGYNMQLSAPTNQRFSLFRTYWLVWAILFQASVNIDCPKGFTSRFISNVWATFAVVFLAIYTANLAAFMITREEFYDLSGVEDPRLISPKSHEPPFRFGTVSNTHTEATILKHYKEMHYHMRNYNLNEIRAGIDAVKRGELDAFLYDGAVLDYLVAQDEECRLLTVGSWVSCHTQLAFERPKCYRHPFTIQSWDISIPFPDQYAMTGYGVAFPRGSKYVTPFNEKLLEYIENGDVDRLRRFWLTGVCKPYKEERQFSEPLSTEQFLSAFLLLLSGIGLAFLLLGLEHIYFHSIRPHLTSPTTGACCSLISINMGKSLTFRDAVFETQDRLRSHRCRDAICRLHLRRLNLQLDITRTRVRQLEKQLNSGSSGSSNQYIGYLTNFFLLDIISPVGNDKLQSVGEDRIVIECPSTMRQHSQLLGEIPEMETVL</sequence>
<dbReference type="InterPro" id="IPR001828">
    <property type="entry name" value="ANF_lig-bd_rcpt"/>
</dbReference>
<dbReference type="InterPro" id="IPR001320">
    <property type="entry name" value="Iontro_rcpt_C"/>
</dbReference>
<evidence type="ECO:0000256" key="7">
    <source>
        <dbReference type="ARBA" id="ARBA00023018"/>
    </source>
</evidence>
<dbReference type="Pfam" id="PF01094">
    <property type="entry name" value="ANF_receptor"/>
    <property type="match status" value="1"/>
</dbReference>
<evidence type="ECO:0000256" key="13">
    <source>
        <dbReference type="ARBA" id="ARBA00023286"/>
    </source>
</evidence>
<dbReference type="PANTHER" id="PTHR18966">
    <property type="entry name" value="IONOTROPIC GLUTAMATE RECEPTOR"/>
    <property type="match status" value="1"/>
</dbReference>
<dbReference type="AlphaFoldDB" id="A0A8J2RU92"/>
<feature type="transmembrane region" description="Helical" evidence="19">
    <location>
        <begin position="587"/>
        <end position="606"/>
    </location>
</feature>
<keyword evidence="3" id="KW-0813">Transport</keyword>
<evidence type="ECO:0000259" key="20">
    <source>
        <dbReference type="SMART" id="SM00079"/>
    </source>
</evidence>
<keyword evidence="18" id="KW-1015">Disulfide bond</keyword>
<feature type="binding site" evidence="16">
    <location>
        <position position="675"/>
    </location>
    <ligand>
        <name>L-glutamate</name>
        <dbReference type="ChEBI" id="CHEBI:29985"/>
    </ligand>
</feature>
<dbReference type="Pfam" id="PF00060">
    <property type="entry name" value="Lig_chan"/>
    <property type="match status" value="1"/>
</dbReference>
<dbReference type="InterPro" id="IPR019594">
    <property type="entry name" value="Glu/Gly-bd"/>
</dbReference>
<dbReference type="SUPFAM" id="SSF53850">
    <property type="entry name" value="Periplasmic binding protein-like II"/>
    <property type="match status" value="1"/>
</dbReference>
<comment type="caution">
    <text evidence="22">The sequence shown here is derived from an EMBL/GenBank/DDBJ whole genome shotgun (WGS) entry which is preliminary data.</text>
</comment>
<feature type="transmembrane region" description="Helical" evidence="19">
    <location>
        <begin position="834"/>
        <end position="854"/>
    </location>
</feature>
<feature type="binding site" evidence="16">
    <location>
        <position position="716"/>
    </location>
    <ligand>
        <name>L-glutamate</name>
        <dbReference type="ChEBI" id="CHEBI:29985"/>
    </ligand>
</feature>
<dbReference type="Proteomes" id="UP000789390">
    <property type="component" value="Unassembled WGS sequence"/>
</dbReference>
<feature type="disulfide bond" evidence="18">
    <location>
        <begin position="730"/>
        <end position="816"/>
    </location>
</feature>
<evidence type="ECO:0000256" key="3">
    <source>
        <dbReference type="ARBA" id="ARBA00022448"/>
    </source>
</evidence>
<comment type="subcellular location">
    <subcellularLocation>
        <location evidence="1">Cell membrane</location>
        <topology evidence="1">Multi-pass membrane protein</topology>
    </subcellularLocation>
    <subcellularLocation>
        <location evidence="15">Postsynaptic cell membrane</location>
    </subcellularLocation>
</comment>
<feature type="binding site" evidence="16">
    <location>
        <position position="506"/>
    </location>
    <ligand>
        <name>L-glutamate</name>
        <dbReference type="ChEBI" id="CHEBI:29985"/>
    </ligand>
</feature>
<keyword evidence="5 19" id="KW-0812">Transmembrane</keyword>
<gene>
    <name evidence="22" type="ORF">DGAL_LOCUS11973</name>
</gene>
<evidence type="ECO:0000256" key="1">
    <source>
        <dbReference type="ARBA" id="ARBA00004651"/>
    </source>
</evidence>